<comment type="caution">
    <text evidence="1">The sequence shown here is derived from an EMBL/GenBank/DDBJ whole genome shotgun (WGS) entry which is preliminary data.</text>
</comment>
<gene>
    <name evidence="1" type="ORF">PMAYCL1PPCAC_10046</name>
</gene>
<name>A0AAN4ZIS2_9BILA</name>
<reference evidence="2" key="1">
    <citation type="submission" date="2022-10" db="EMBL/GenBank/DDBJ databases">
        <title>Genome assembly of Pristionchus species.</title>
        <authorList>
            <person name="Yoshida K."/>
            <person name="Sommer R.J."/>
        </authorList>
    </citation>
    <scope>NUCLEOTIDE SEQUENCE [LARGE SCALE GENOMIC DNA]</scope>
    <source>
        <strain evidence="2">RS5460</strain>
    </source>
</reference>
<proteinExistence type="predicted"/>
<feature type="non-terminal residue" evidence="1">
    <location>
        <position position="1"/>
    </location>
</feature>
<sequence length="185" mass="21499">ATIGSLNISFYAEGAIYREFANIIKEFKNVDKLTLKCMANVYYLHDAQFLELAQSCRELCLSHMRINRITVDTLHRVYQNMSDGSIKLRRFETVEGRDMVQQFLGRIGIYSIALYFTSYRNVEAYRKVENGETRYIIFDGNFEINFTRSNNGNDNFLLKLHENNESLEDAKGGFGLIPIRVERLP</sequence>
<accession>A0AAN4ZIS2</accession>
<organism evidence="1 2">
    <name type="scientific">Pristionchus mayeri</name>
    <dbReference type="NCBI Taxonomy" id="1317129"/>
    <lineage>
        <taxon>Eukaryota</taxon>
        <taxon>Metazoa</taxon>
        <taxon>Ecdysozoa</taxon>
        <taxon>Nematoda</taxon>
        <taxon>Chromadorea</taxon>
        <taxon>Rhabditida</taxon>
        <taxon>Rhabditina</taxon>
        <taxon>Diplogasteromorpha</taxon>
        <taxon>Diplogasteroidea</taxon>
        <taxon>Neodiplogasteridae</taxon>
        <taxon>Pristionchus</taxon>
    </lineage>
</organism>
<dbReference type="EMBL" id="BTRK01000003">
    <property type="protein sequence ID" value="GMR39851.1"/>
    <property type="molecule type" value="Genomic_DNA"/>
</dbReference>
<protein>
    <submittedName>
        <fullName evidence="1">Uncharacterized protein</fullName>
    </submittedName>
</protein>
<evidence type="ECO:0000313" key="2">
    <source>
        <dbReference type="Proteomes" id="UP001328107"/>
    </source>
</evidence>
<dbReference type="Proteomes" id="UP001328107">
    <property type="component" value="Unassembled WGS sequence"/>
</dbReference>
<keyword evidence="2" id="KW-1185">Reference proteome</keyword>
<evidence type="ECO:0000313" key="1">
    <source>
        <dbReference type="EMBL" id="GMR39851.1"/>
    </source>
</evidence>
<dbReference type="AlphaFoldDB" id="A0AAN4ZIS2"/>